<dbReference type="AlphaFoldDB" id="A0A438FE39"/>
<sequence>MKAPRIPPLEGGAATSPFFPASQRRYETRRHLIHQGRLLCTLRVQYDALLPRESGLQAQASHPELHSLRLLQIMRFLLTYHQRGRVIVAELRDSYGLLQRYHLEHLMTPHEFFYPRVALDFYQSMTTLGVPSLTTIHFTIDGCHVVPSISEGHGLHFIQGDLYRFDPSTKQASTWNAPHRYGGMLQPLSLTTFTTEARSYFGHFIPYIEGLLLWPVPLDHGLPHPL</sequence>
<reference evidence="1 2" key="1">
    <citation type="journal article" date="2018" name="PLoS Genet.">
        <title>Population sequencing reveals clonal diversity and ancestral inbreeding in the grapevine cultivar Chardonnay.</title>
        <authorList>
            <person name="Roach M.J."/>
            <person name="Johnson D.L."/>
            <person name="Bohlmann J."/>
            <person name="van Vuuren H.J."/>
            <person name="Jones S.J."/>
            <person name="Pretorius I.S."/>
            <person name="Schmidt S.A."/>
            <person name="Borneman A.R."/>
        </authorList>
    </citation>
    <scope>NUCLEOTIDE SEQUENCE [LARGE SCALE GENOMIC DNA]</scope>
    <source>
        <strain evidence="2">cv. Chardonnay</strain>
        <tissue evidence="1">Leaf</tissue>
    </source>
</reference>
<name>A0A438FE39_VITVI</name>
<dbReference type="EMBL" id="QGNW01000967">
    <property type="protein sequence ID" value="RVW58245.1"/>
    <property type="molecule type" value="Genomic_DNA"/>
</dbReference>
<evidence type="ECO:0000313" key="2">
    <source>
        <dbReference type="Proteomes" id="UP000288805"/>
    </source>
</evidence>
<accession>A0A438FE39</accession>
<protein>
    <submittedName>
        <fullName evidence="1">Uncharacterized protein</fullName>
    </submittedName>
</protein>
<evidence type="ECO:0000313" key="1">
    <source>
        <dbReference type="EMBL" id="RVW58245.1"/>
    </source>
</evidence>
<dbReference type="Proteomes" id="UP000288805">
    <property type="component" value="Unassembled WGS sequence"/>
</dbReference>
<proteinExistence type="predicted"/>
<gene>
    <name evidence="1" type="ORF">CK203_113794</name>
</gene>
<comment type="caution">
    <text evidence="1">The sequence shown here is derived from an EMBL/GenBank/DDBJ whole genome shotgun (WGS) entry which is preliminary data.</text>
</comment>
<organism evidence="1 2">
    <name type="scientific">Vitis vinifera</name>
    <name type="common">Grape</name>
    <dbReference type="NCBI Taxonomy" id="29760"/>
    <lineage>
        <taxon>Eukaryota</taxon>
        <taxon>Viridiplantae</taxon>
        <taxon>Streptophyta</taxon>
        <taxon>Embryophyta</taxon>
        <taxon>Tracheophyta</taxon>
        <taxon>Spermatophyta</taxon>
        <taxon>Magnoliopsida</taxon>
        <taxon>eudicotyledons</taxon>
        <taxon>Gunneridae</taxon>
        <taxon>Pentapetalae</taxon>
        <taxon>rosids</taxon>
        <taxon>Vitales</taxon>
        <taxon>Vitaceae</taxon>
        <taxon>Viteae</taxon>
        <taxon>Vitis</taxon>
    </lineage>
</organism>